<feature type="transmembrane region" description="Helical" evidence="1">
    <location>
        <begin position="78"/>
        <end position="96"/>
    </location>
</feature>
<dbReference type="Pfam" id="PF20556">
    <property type="entry name" value="DUF6768"/>
    <property type="match status" value="1"/>
</dbReference>
<dbReference type="Proteomes" id="UP000634004">
    <property type="component" value="Unassembled WGS sequence"/>
</dbReference>
<keyword evidence="3" id="KW-1185">Reference proteome</keyword>
<feature type="transmembrane region" description="Helical" evidence="1">
    <location>
        <begin position="46"/>
        <end position="66"/>
    </location>
</feature>
<name>A0A8J3G1C3_9PROT</name>
<dbReference type="InterPro" id="IPR046659">
    <property type="entry name" value="DUF6768"/>
</dbReference>
<protein>
    <submittedName>
        <fullName evidence="2">Uncharacterized protein</fullName>
    </submittedName>
</protein>
<gene>
    <name evidence="2" type="ORF">GCM10009069_07640</name>
</gene>
<keyword evidence="1" id="KW-0812">Transmembrane</keyword>
<evidence type="ECO:0000256" key="1">
    <source>
        <dbReference type="SAM" id="Phobius"/>
    </source>
</evidence>
<organism evidence="2 3">
    <name type="scientific">Algimonas arctica</name>
    <dbReference type="NCBI Taxonomy" id="1479486"/>
    <lineage>
        <taxon>Bacteria</taxon>
        <taxon>Pseudomonadati</taxon>
        <taxon>Pseudomonadota</taxon>
        <taxon>Alphaproteobacteria</taxon>
        <taxon>Maricaulales</taxon>
        <taxon>Robiginitomaculaceae</taxon>
        <taxon>Algimonas</taxon>
    </lineage>
</organism>
<dbReference type="EMBL" id="BMZH01000002">
    <property type="protein sequence ID" value="GHA86867.1"/>
    <property type="molecule type" value="Genomic_DNA"/>
</dbReference>
<evidence type="ECO:0000313" key="2">
    <source>
        <dbReference type="EMBL" id="GHA86867.1"/>
    </source>
</evidence>
<comment type="caution">
    <text evidence="2">The sequence shown here is derived from an EMBL/GenBank/DDBJ whole genome shotgun (WGS) entry which is preliminary data.</text>
</comment>
<evidence type="ECO:0000313" key="3">
    <source>
        <dbReference type="Proteomes" id="UP000634004"/>
    </source>
</evidence>
<sequence length="120" mass="13503">MTNFDTDLKALLSEEDEAFIGDAVDETGYYQYAWSSFRGRGAGMRILAWGGILLWGGLTILCLYLMFTADTTRAQINYGVLAVMLNSAQIALKLWFNMQINRIALSRELRRLQVVVASRA</sequence>
<keyword evidence="1" id="KW-0472">Membrane</keyword>
<keyword evidence="1" id="KW-1133">Transmembrane helix</keyword>
<accession>A0A8J3G1C3</accession>
<reference evidence="2" key="2">
    <citation type="submission" date="2020-09" db="EMBL/GenBank/DDBJ databases">
        <authorList>
            <person name="Sun Q."/>
            <person name="Kim S."/>
        </authorList>
    </citation>
    <scope>NUCLEOTIDE SEQUENCE</scope>
    <source>
        <strain evidence="2">KCTC 32513</strain>
    </source>
</reference>
<proteinExistence type="predicted"/>
<dbReference type="AlphaFoldDB" id="A0A8J3G1C3"/>
<dbReference type="RefSeq" id="WP_189495582.1">
    <property type="nucleotide sequence ID" value="NZ_BMZH01000002.1"/>
</dbReference>
<reference evidence="2" key="1">
    <citation type="journal article" date="2014" name="Int. J. Syst. Evol. Microbiol.">
        <title>Complete genome sequence of Corynebacterium casei LMG S-19264T (=DSM 44701T), isolated from a smear-ripened cheese.</title>
        <authorList>
            <consortium name="US DOE Joint Genome Institute (JGI-PGF)"/>
            <person name="Walter F."/>
            <person name="Albersmeier A."/>
            <person name="Kalinowski J."/>
            <person name="Ruckert C."/>
        </authorList>
    </citation>
    <scope>NUCLEOTIDE SEQUENCE</scope>
    <source>
        <strain evidence="2">KCTC 32513</strain>
    </source>
</reference>